<dbReference type="EMBL" id="WIGN01000564">
    <property type="protein sequence ID" value="KAF6788451.1"/>
    <property type="molecule type" value="Genomic_DNA"/>
</dbReference>
<organism evidence="3 4">
    <name type="scientific">Colletotrichum sojae</name>
    <dbReference type="NCBI Taxonomy" id="2175907"/>
    <lineage>
        <taxon>Eukaryota</taxon>
        <taxon>Fungi</taxon>
        <taxon>Dikarya</taxon>
        <taxon>Ascomycota</taxon>
        <taxon>Pezizomycotina</taxon>
        <taxon>Sordariomycetes</taxon>
        <taxon>Hypocreomycetidae</taxon>
        <taxon>Glomerellales</taxon>
        <taxon>Glomerellaceae</taxon>
        <taxon>Colletotrichum</taxon>
        <taxon>Colletotrichum orchidearum species complex</taxon>
    </lineage>
</organism>
<dbReference type="AlphaFoldDB" id="A0A8H6MIB9"/>
<evidence type="ECO:0000313" key="4">
    <source>
        <dbReference type="Proteomes" id="UP000652219"/>
    </source>
</evidence>
<reference evidence="3 4" key="1">
    <citation type="journal article" date="2020" name="Phytopathology">
        <title>Genome Sequence Resources of Colletotrichum truncatum, C. plurivorum, C. musicola, and C. sojae: Four Species Pathogenic to Soybean (Glycine max).</title>
        <authorList>
            <person name="Rogerio F."/>
            <person name="Boufleur T.R."/>
            <person name="Ciampi-Guillardi M."/>
            <person name="Sukno S.A."/>
            <person name="Thon M.R."/>
            <person name="Massola Junior N.S."/>
            <person name="Baroncelli R."/>
        </authorList>
    </citation>
    <scope>NUCLEOTIDE SEQUENCE [LARGE SCALE GENOMIC DNA]</scope>
    <source>
        <strain evidence="3 4">LFN0009</strain>
    </source>
</reference>
<keyword evidence="4" id="KW-1185">Reference proteome</keyword>
<evidence type="ECO:0000256" key="2">
    <source>
        <dbReference type="SAM" id="Phobius"/>
    </source>
</evidence>
<comment type="caution">
    <text evidence="3">The sequence shown here is derived from an EMBL/GenBank/DDBJ whole genome shotgun (WGS) entry which is preliminary data.</text>
</comment>
<proteinExistence type="predicted"/>
<feature type="region of interest" description="Disordered" evidence="1">
    <location>
        <begin position="255"/>
        <end position="281"/>
    </location>
</feature>
<keyword evidence="2" id="KW-0472">Membrane</keyword>
<evidence type="ECO:0000313" key="3">
    <source>
        <dbReference type="EMBL" id="KAF6788451.1"/>
    </source>
</evidence>
<sequence>MPTVTNISQFAITNVGPLTTVFTPPAACATAAPQLALALSDVAFGEDERHAVYWRQSCDPVKYGECYPSGAGIDSAVTSAESKGYSEIATMRYFSPASACPDRWTTAGLASKAANGSVSSSGVFAPPVMTTYEENWLMGYNPPLNVMMEILEPEEEAVVCCPQSYTPGLNGDCYSTVPESDYGEKTACIRFANNDDITMVTRTMTYNDTTVTGGVWSITVSSRRFEPTTQTLEPELATSIYPVAFVPGVTLVNGPARQTDASGTGTGSGSSPTETPSAAHRVRASGGGVGLVAAVWGIAALAGVAVALPL</sequence>
<gene>
    <name evidence="3" type="ORF">CSOJ01_15015</name>
</gene>
<name>A0A8H6MIB9_9PEZI</name>
<protein>
    <submittedName>
        <fullName evidence="3">Uncharacterized protein</fullName>
    </submittedName>
</protein>
<evidence type="ECO:0000256" key="1">
    <source>
        <dbReference type="SAM" id="MobiDB-lite"/>
    </source>
</evidence>
<feature type="transmembrane region" description="Helical" evidence="2">
    <location>
        <begin position="289"/>
        <end position="308"/>
    </location>
</feature>
<accession>A0A8H6MIB9</accession>
<keyword evidence="2" id="KW-0812">Transmembrane</keyword>
<keyword evidence="2" id="KW-1133">Transmembrane helix</keyword>
<dbReference type="Proteomes" id="UP000652219">
    <property type="component" value="Unassembled WGS sequence"/>
</dbReference>